<dbReference type="InterPro" id="IPR005532">
    <property type="entry name" value="SUMF_dom"/>
</dbReference>
<dbReference type="AlphaFoldDB" id="A0A9X3CIS7"/>
<dbReference type="InterPro" id="IPR051043">
    <property type="entry name" value="Sulfatase_Mod_Factor_Kinase"/>
</dbReference>
<dbReference type="Gene3D" id="3.90.1580.10">
    <property type="entry name" value="paralog of FGE (formylglycine-generating enzyme)"/>
    <property type="match status" value="1"/>
</dbReference>
<keyword evidence="1" id="KW-0175">Coiled coil</keyword>
<comment type="caution">
    <text evidence="5">The sequence shown here is derived from an EMBL/GenBank/DDBJ whole genome shotgun (WGS) entry which is preliminary data.</text>
</comment>
<dbReference type="GO" id="GO:0120147">
    <property type="term" value="F:formylglycine-generating oxidase activity"/>
    <property type="evidence" value="ECO:0007669"/>
    <property type="project" value="TreeGrafter"/>
</dbReference>
<name>A0A9X3CIS7_9VIBR</name>
<feature type="signal peptide" evidence="2">
    <location>
        <begin position="1"/>
        <end position="23"/>
    </location>
</feature>
<sequence>MRQGLPALLLALSPCLVATSAMAEGTPSSVMAIDDALFTKHSELSQAQKDRDSQKQLVEGQQSQLTQLDKQAEKLTAQLNKAKANLERDYQRMIDDPELDLTSTQNTYQQAWADVKQNQVARLEAEQTLQELNAELDQKQLAVDAIEEHIAKLDTDKLRARAERLKGELRESGTQKVSFTNVCSSSMTLAQCAKQTEDLALQKAVNQFQTLLIDDTSESKLVKQNLNKVSLNIHVLRHKNIESGFYDGKRFKSVMDVELDARPAEVTACTLLDLNSKYCFAPGEYNADQTPQKETAWVNLTVRSNQYNDKVLVDGVNYGSSPVEIMLPVGPHMITVKKEGYSSFHQELKISSDHTLRAVLRENENKLVAGYKFADTMPSGGKAPGLVTLIAGEYLIGENASHQVDLDHAFAIGVTPVTVQQFEHFVNVTNYQTDAELKHICTAVNNSEVTPVPDSYWRDPGFKQSANSPAVCISRSDANAYTRWLSKQTGFSYRLPTEDEWEIAARSGSQDNYWWGDKFIPGEANTGWGGTPWSNNSTSPVTAFAPNRMGIYDMVGNVWEWTNDSRGVTKGGAWSFSPAMAAAHQRLFMAPSAASNYVGFRVVRDLD</sequence>
<feature type="domain" description="Sulfatase-modifying factor enzyme-like" evidence="3">
    <location>
        <begin position="384"/>
        <end position="604"/>
    </location>
</feature>
<evidence type="ECO:0000313" key="5">
    <source>
        <dbReference type="EMBL" id="MCW8336435.1"/>
    </source>
</evidence>
<dbReference type="PANTHER" id="PTHR23150">
    <property type="entry name" value="SULFATASE MODIFYING FACTOR 1, 2"/>
    <property type="match status" value="1"/>
</dbReference>
<reference evidence="5" key="1">
    <citation type="submission" date="2022-02" db="EMBL/GenBank/DDBJ databases">
        <title>Vibrio sp. nov., a new bacterium isolated from Bohai sea, China.</title>
        <authorList>
            <person name="Yuan Y."/>
        </authorList>
    </citation>
    <scope>NUCLEOTIDE SEQUENCE</scope>
    <source>
        <strain evidence="5">DBSS07</strain>
    </source>
</reference>
<gene>
    <name evidence="5" type="ORF">MD483_21735</name>
</gene>
<dbReference type="EMBL" id="JAKRRX010000241">
    <property type="protein sequence ID" value="MCW8336435.1"/>
    <property type="molecule type" value="Genomic_DNA"/>
</dbReference>
<keyword evidence="6" id="KW-1185">Reference proteome</keyword>
<proteinExistence type="predicted"/>
<keyword evidence="2" id="KW-0732">Signal</keyword>
<evidence type="ECO:0000259" key="3">
    <source>
        <dbReference type="Pfam" id="PF03781"/>
    </source>
</evidence>
<dbReference type="PANTHER" id="PTHR23150:SF19">
    <property type="entry name" value="FORMYLGLYCINE-GENERATING ENZYME"/>
    <property type="match status" value="1"/>
</dbReference>
<feature type="domain" description="PEGA" evidence="4">
    <location>
        <begin position="297"/>
        <end position="360"/>
    </location>
</feature>
<dbReference type="SUPFAM" id="SSF56436">
    <property type="entry name" value="C-type lectin-like"/>
    <property type="match status" value="1"/>
</dbReference>
<organism evidence="5 6">
    <name type="scientific">Vibrio paucivorans</name>
    <dbReference type="NCBI Taxonomy" id="2829489"/>
    <lineage>
        <taxon>Bacteria</taxon>
        <taxon>Pseudomonadati</taxon>
        <taxon>Pseudomonadota</taxon>
        <taxon>Gammaproteobacteria</taxon>
        <taxon>Vibrionales</taxon>
        <taxon>Vibrionaceae</taxon>
        <taxon>Vibrio</taxon>
    </lineage>
</organism>
<evidence type="ECO:0000313" key="6">
    <source>
        <dbReference type="Proteomes" id="UP001155586"/>
    </source>
</evidence>
<feature type="coiled-coil region" evidence="1">
    <location>
        <begin position="44"/>
        <end position="149"/>
    </location>
</feature>
<dbReference type="RefSeq" id="WP_265689526.1">
    <property type="nucleotide sequence ID" value="NZ_JAKRRX010000241.1"/>
</dbReference>
<evidence type="ECO:0000259" key="4">
    <source>
        <dbReference type="Pfam" id="PF08308"/>
    </source>
</evidence>
<dbReference type="Pfam" id="PF08308">
    <property type="entry name" value="PEGA"/>
    <property type="match status" value="1"/>
</dbReference>
<dbReference type="Proteomes" id="UP001155586">
    <property type="component" value="Unassembled WGS sequence"/>
</dbReference>
<feature type="chain" id="PRO_5040778223" evidence="2">
    <location>
        <begin position="24"/>
        <end position="607"/>
    </location>
</feature>
<dbReference type="Gene3D" id="1.10.287.1490">
    <property type="match status" value="1"/>
</dbReference>
<dbReference type="InterPro" id="IPR042095">
    <property type="entry name" value="SUMF_sf"/>
</dbReference>
<protein>
    <submittedName>
        <fullName evidence="5">SUMF1/EgtB/PvdO family nonheme iron enzyme</fullName>
    </submittedName>
</protein>
<evidence type="ECO:0000256" key="1">
    <source>
        <dbReference type="SAM" id="Coils"/>
    </source>
</evidence>
<dbReference type="Pfam" id="PF03781">
    <property type="entry name" value="FGE-sulfatase"/>
    <property type="match status" value="1"/>
</dbReference>
<dbReference type="InterPro" id="IPR013229">
    <property type="entry name" value="PEGA"/>
</dbReference>
<evidence type="ECO:0000256" key="2">
    <source>
        <dbReference type="SAM" id="SignalP"/>
    </source>
</evidence>
<dbReference type="InterPro" id="IPR016187">
    <property type="entry name" value="CTDL_fold"/>
</dbReference>
<accession>A0A9X3CIS7</accession>